<sequence>MYDDTVIYHYDFRIDMDAKTFEILDFEEHSKTTNPFMGPFLLRDKTGTYLYKYLSKELIPIEDSTSAVQIEY</sequence>
<dbReference type="EMBL" id="AFJM02000035">
    <property type="protein sequence ID" value="EMM72970.1"/>
    <property type="molecule type" value="Genomic_DNA"/>
</dbReference>
<organism evidence="1 2">
    <name type="scientific">Leptospira weilii str. 2006001855</name>
    <dbReference type="NCBI Taxonomy" id="996804"/>
    <lineage>
        <taxon>Bacteria</taxon>
        <taxon>Pseudomonadati</taxon>
        <taxon>Spirochaetota</taxon>
        <taxon>Spirochaetia</taxon>
        <taxon>Leptospirales</taxon>
        <taxon>Leptospiraceae</taxon>
        <taxon>Leptospira</taxon>
    </lineage>
</organism>
<gene>
    <name evidence="1" type="ORF">LEP1GSC038_4630</name>
</gene>
<reference evidence="1 2" key="1">
    <citation type="submission" date="2013-01" db="EMBL/GenBank/DDBJ databases">
        <authorList>
            <person name="Harkins D.M."/>
            <person name="Durkin A.S."/>
            <person name="Brinkac L.M."/>
            <person name="Haft D.H."/>
            <person name="Selengut J.D."/>
            <person name="Sanka R."/>
            <person name="DePew J."/>
            <person name="Purushe J."/>
            <person name="Hospenthal D.R."/>
            <person name="Murray C.K."/>
            <person name="Pimentel G."/>
            <person name="Wasfy M."/>
            <person name="Vinetz J.M."/>
            <person name="Sutton G.G."/>
            <person name="Nierman W.C."/>
            <person name="Fouts D.E."/>
        </authorList>
    </citation>
    <scope>NUCLEOTIDE SEQUENCE [LARGE SCALE GENOMIC DNA]</scope>
    <source>
        <strain evidence="1 2">2006001855</strain>
    </source>
</reference>
<dbReference type="Proteomes" id="UP000012101">
    <property type="component" value="Unassembled WGS sequence"/>
</dbReference>
<dbReference type="AlphaFoldDB" id="M6FKQ1"/>
<name>M6FKQ1_9LEPT</name>
<accession>M6FKQ1</accession>
<proteinExistence type="predicted"/>
<protein>
    <submittedName>
        <fullName evidence="1">Uncharacterized protein</fullName>
    </submittedName>
</protein>
<comment type="caution">
    <text evidence="1">The sequence shown here is derived from an EMBL/GenBank/DDBJ whole genome shotgun (WGS) entry which is preliminary data.</text>
</comment>
<evidence type="ECO:0000313" key="1">
    <source>
        <dbReference type="EMBL" id="EMM72970.1"/>
    </source>
</evidence>
<evidence type="ECO:0000313" key="2">
    <source>
        <dbReference type="Proteomes" id="UP000012101"/>
    </source>
</evidence>